<evidence type="ECO:0000313" key="3">
    <source>
        <dbReference type="Proteomes" id="UP000433876"/>
    </source>
</evidence>
<name>A0A8S8ZEV8_SORMA</name>
<evidence type="ECO:0000256" key="1">
    <source>
        <dbReference type="SAM" id="MobiDB-lite"/>
    </source>
</evidence>
<organism evidence="2 3">
    <name type="scientific">Sordaria macrospora</name>
    <dbReference type="NCBI Taxonomy" id="5147"/>
    <lineage>
        <taxon>Eukaryota</taxon>
        <taxon>Fungi</taxon>
        <taxon>Dikarya</taxon>
        <taxon>Ascomycota</taxon>
        <taxon>Pezizomycotina</taxon>
        <taxon>Sordariomycetes</taxon>
        <taxon>Sordariomycetidae</taxon>
        <taxon>Sordariales</taxon>
        <taxon>Sordariaceae</taxon>
        <taxon>Sordaria</taxon>
    </lineage>
</organism>
<proteinExistence type="predicted"/>
<feature type="region of interest" description="Disordered" evidence="1">
    <location>
        <begin position="137"/>
        <end position="157"/>
    </location>
</feature>
<feature type="compositionally biased region" description="Low complexity" evidence="1">
    <location>
        <begin position="291"/>
        <end position="303"/>
    </location>
</feature>
<dbReference type="EMBL" id="NMPR01000245">
    <property type="protein sequence ID" value="KAA8624227.1"/>
    <property type="molecule type" value="Genomic_DNA"/>
</dbReference>
<dbReference type="VEuPathDB" id="FungiDB:SMAC_08974"/>
<gene>
    <name evidence="2" type="ORF">SMACR_08974</name>
</gene>
<protein>
    <submittedName>
        <fullName evidence="2">Uncharacterized protein</fullName>
    </submittedName>
</protein>
<reference evidence="2 3" key="1">
    <citation type="submission" date="2017-07" db="EMBL/GenBank/DDBJ databases">
        <title>Genome sequence of the Sordaria macrospora wild type strain R19027.</title>
        <authorList>
            <person name="Nowrousian M."/>
            <person name="Teichert I."/>
            <person name="Kueck U."/>
        </authorList>
    </citation>
    <scope>NUCLEOTIDE SEQUENCE [LARGE SCALE GENOMIC DNA]</scope>
    <source>
        <strain evidence="2 3">R19027</strain>
        <tissue evidence="2">Mycelium</tissue>
    </source>
</reference>
<dbReference type="AlphaFoldDB" id="A0A8S8ZEV8"/>
<dbReference type="OMA" id="PILTCTT"/>
<comment type="caution">
    <text evidence="2">The sequence shown here is derived from an EMBL/GenBank/DDBJ whole genome shotgun (WGS) entry which is preliminary data.</text>
</comment>
<evidence type="ECO:0000313" key="2">
    <source>
        <dbReference type="EMBL" id="KAA8624227.1"/>
    </source>
</evidence>
<dbReference type="Proteomes" id="UP000433876">
    <property type="component" value="Unassembled WGS sequence"/>
</dbReference>
<feature type="compositionally biased region" description="Low complexity" evidence="1">
    <location>
        <begin position="202"/>
        <end position="250"/>
    </location>
</feature>
<sequence>MSTHNTTLYFDRKVLLTLVPLASIAASHPHEGNPNAQGPINFSEIAQSIASAEASISSGRHSTHLTPSLLHGIIPTIVTSAGTSTDTDPLVIIPVTESTTITSGTDQTRTATVWATVAQQTQVVTVVITPTVTSTKTVTHTHKPAGPTPPNQSWPKGECTGTAVVAVNGKCVPKTMVTSTTRTGSRGPASASATNSVTFTISSGSASSSASSPILTCTTSRTTSSTSTRRSIPITTTNSSSTRGSTTSTDTDTDPLIIIPVTGPTTDLVNYNTYTIPASLPSLPPLPPRPMASSRSKSSTKSSSTDDDPLEIIPVTGDDTVTLPTATATAVVSIPVSSGSSGTKSQVVGQGQNVGQMLGHIQGMGQSQS</sequence>
<accession>A0A8S8ZEV8</accession>
<feature type="region of interest" description="Disordered" evidence="1">
    <location>
        <begin position="277"/>
        <end position="311"/>
    </location>
</feature>
<feature type="region of interest" description="Disordered" evidence="1">
    <location>
        <begin position="202"/>
        <end position="257"/>
    </location>
</feature>